<reference evidence="2" key="2">
    <citation type="submission" date="2014-11" db="EMBL/GenBank/DDBJ databases">
        <title>Draft genome sequence of Hydrogenophaga intermedia S1.</title>
        <authorList>
            <person name="Gan H.M."/>
            <person name="Chew T.H."/>
            <person name="Stolz A."/>
        </authorList>
    </citation>
    <scope>NUCLEOTIDE SEQUENCE [LARGE SCALE GENOMIC DNA]</scope>
    <source>
        <strain evidence="2">S1</strain>
    </source>
</reference>
<dbReference type="EMBL" id="CCAE010000020">
    <property type="protein sequence ID" value="CDN88209.1"/>
    <property type="molecule type" value="Genomic_DNA"/>
</dbReference>
<dbReference type="AlphaFoldDB" id="A0A1L1PKE7"/>
<proteinExistence type="predicted"/>
<name>A0A1L1PKE7_HYDIT</name>
<evidence type="ECO:0000313" key="2">
    <source>
        <dbReference type="Proteomes" id="UP000028878"/>
    </source>
</evidence>
<dbReference type="Proteomes" id="UP000028878">
    <property type="component" value="Unassembled WGS sequence"/>
</dbReference>
<sequence length="184" mass="20251">MKLWLIRHAAVALPPGLCYGITDAPARADATLAAAEAVTATLPRHVPLWVSGLARAQQLAAALQRRRPDLGAARVEPRLNEMDFGRWEMQAWDAIPRAAFDAWMADFAHHRFGGEECTQRVIERVAAVVMELHTAGIREAAWVTHAGVIRGAHYLRAHGPRVIAGVHEWPEHVIEPGACVELVF</sequence>
<dbReference type="Pfam" id="PF00300">
    <property type="entry name" value="His_Phos_1"/>
    <property type="match status" value="1"/>
</dbReference>
<organism evidence="1 2">
    <name type="scientific">Hydrogenophaga intermedia</name>
    <dbReference type="NCBI Taxonomy" id="65786"/>
    <lineage>
        <taxon>Bacteria</taxon>
        <taxon>Pseudomonadati</taxon>
        <taxon>Pseudomonadota</taxon>
        <taxon>Betaproteobacteria</taxon>
        <taxon>Burkholderiales</taxon>
        <taxon>Comamonadaceae</taxon>
        <taxon>Hydrogenophaga</taxon>
    </lineage>
</organism>
<protein>
    <submittedName>
        <fullName evidence="1">Phosphoglycerate mutase</fullName>
    </submittedName>
</protein>
<dbReference type="InterPro" id="IPR013078">
    <property type="entry name" value="His_Pase_superF_clade-1"/>
</dbReference>
<evidence type="ECO:0000313" key="1">
    <source>
        <dbReference type="EMBL" id="CDN88209.1"/>
    </source>
</evidence>
<dbReference type="RefSeq" id="WP_009520685.1">
    <property type="nucleotide sequence ID" value="NZ_CCAE010000020.1"/>
</dbReference>
<dbReference type="SUPFAM" id="SSF53254">
    <property type="entry name" value="Phosphoglycerate mutase-like"/>
    <property type="match status" value="1"/>
</dbReference>
<keyword evidence="2" id="KW-1185">Reference proteome</keyword>
<gene>
    <name evidence="1" type="ORF">BN948_02642</name>
</gene>
<dbReference type="Gene3D" id="3.40.50.1240">
    <property type="entry name" value="Phosphoglycerate mutase-like"/>
    <property type="match status" value="1"/>
</dbReference>
<reference evidence="2" key="1">
    <citation type="submission" date="2014-02" db="EMBL/GenBank/DDBJ databases">
        <authorList>
            <person name="Gan H."/>
        </authorList>
    </citation>
    <scope>NUCLEOTIDE SEQUENCE [LARGE SCALE GENOMIC DNA]</scope>
    <source>
        <strain evidence="2">S1</strain>
    </source>
</reference>
<dbReference type="SMART" id="SM00855">
    <property type="entry name" value="PGAM"/>
    <property type="match status" value="1"/>
</dbReference>
<accession>A0A1L1PKE7</accession>
<dbReference type="InterPro" id="IPR029033">
    <property type="entry name" value="His_PPase_superfam"/>
</dbReference>